<dbReference type="Proteomes" id="UP001152607">
    <property type="component" value="Unassembled WGS sequence"/>
</dbReference>
<protein>
    <submittedName>
        <fullName evidence="1">Uncharacterized protein</fullName>
    </submittedName>
</protein>
<comment type="caution">
    <text evidence="1">The sequence shown here is derived from an EMBL/GenBank/DDBJ whole genome shotgun (WGS) entry which is preliminary data.</text>
</comment>
<gene>
    <name evidence="1" type="ORF">PDIGIT_LOCUS8111</name>
</gene>
<organism evidence="1 2">
    <name type="scientific">Periconia digitata</name>
    <dbReference type="NCBI Taxonomy" id="1303443"/>
    <lineage>
        <taxon>Eukaryota</taxon>
        <taxon>Fungi</taxon>
        <taxon>Dikarya</taxon>
        <taxon>Ascomycota</taxon>
        <taxon>Pezizomycotina</taxon>
        <taxon>Dothideomycetes</taxon>
        <taxon>Pleosporomycetidae</taxon>
        <taxon>Pleosporales</taxon>
        <taxon>Massarineae</taxon>
        <taxon>Periconiaceae</taxon>
        <taxon>Periconia</taxon>
    </lineage>
</organism>
<accession>A0A9W4UHL9</accession>
<dbReference type="EMBL" id="CAOQHR010000005">
    <property type="protein sequence ID" value="CAI6335036.1"/>
    <property type="molecule type" value="Genomic_DNA"/>
</dbReference>
<name>A0A9W4UHL9_9PLEO</name>
<proteinExistence type="predicted"/>
<reference evidence="1" key="1">
    <citation type="submission" date="2023-01" db="EMBL/GenBank/DDBJ databases">
        <authorList>
            <person name="Van Ghelder C."/>
            <person name="Rancurel C."/>
        </authorList>
    </citation>
    <scope>NUCLEOTIDE SEQUENCE</scope>
    <source>
        <strain evidence="1">CNCM I-4278</strain>
    </source>
</reference>
<dbReference type="AlphaFoldDB" id="A0A9W4UHL9"/>
<sequence length="115" mass="12613">MTSKIITRCASKSEGDLMVSRKLPIRLVAWVALVMSVASDSPLAALRITSGPALYHTIFFISTNLRIDFLNRLATRVATSPYLLETPTRGQTIQGKSIALNTMASRASYYLSEGF</sequence>
<keyword evidence="2" id="KW-1185">Reference proteome</keyword>
<evidence type="ECO:0000313" key="1">
    <source>
        <dbReference type="EMBL" id="CAI6335036.1"/>
    </source>
</evidence>
<evidence type="ECO:0000313" key="2">
    <source>
        <dbReference type="Proteomes" id="UP001152607"/>
    </source>
</evidence>